<dbReference type="AlphaFoldDB" id="A0A1W9I1K8"/>
<keyword evidence="10" id="KW-0997">Cell inner membrane</keyword>
<keyword evidence="9 10" id="KW-0472">Membrane</keyword>
<sequence length="216" mass="21974">MAKKAKDKDAEKPADGAAAAGGKFAFLKNKKLMIMAGGGGVLALALIGGGLWFSGIIGGKAAPKDEDAGQEVAAAPAAGGHGAKPAAGGHGAPAPAAAPAGGGHGAKPAAPVSKDGASFFDLPELTVNLTTSGQRPQYLRLKLALEMGTGQANAQLEPLVPRVLDSFQVFLRDLRPADLEGSAAVHRLKEELMRRVNLAAQPVRIDAVLLREILVQ</sequence>
<comment type="caution">
    <text evidence="12">The sequence shown here is derived from an EMBL/GenBank/DDBJ whole genome shotgun (WGS) entry which is preliminary data.</text>
</comment>
<comment type="function">
    <text evidence="1 10">Controls the rotational direction of flagella during chemotaxis.</text>
</comment>
<evidence type="ECO:0000256" key="5">
    <source>
        <dbReference type="ARBA" id="ARBA00022500"/>
    </source>
</evidence>
<dbReference type="RefSeq" id="WP_376800269.1">
    <property type="nucleotide sequence ID" value="NZ_DHHT01000036.1"/>
</dbReference>
<dbReference type="Pfam" id="PF03748">
    <property type="entry name" value="FliL"/>
    <property type="match status" value="1"/>
</dbReference>
<dbReference type="Proteomes" id="UP000192872">
    <property type="component" value="Unassembled WGS sequence"/>
</dbReference>
<evidence type="ECO:0000256" key="7">
    <source>
        <dbReference type="ARBA" id="ARBA00022779"/>
    </source>
</evidence>
<evidence type="ECO:0000256" key="1">
    <source>
        <dbReference type="ARBA" id="ARBA00002254"/>
    </source>
</evidence>
<name>A0A1W9I1K8_9HYPH</name>
<dbReference type="GO" id="GO:0006935">
    <property type="term" value="P:chemotaxis"/>
    <property type="evidence" value="ECO:0007669"/>
    <property type="project" value="UniProtKB-KW"/>
</dbReference>
<protein>
    <recommendedName>
        <fullName evidence="10">Flagellar protein FliL</fullName>
    </recommendedName>
</protein>
<keyword evidence="5 10" id="KW-0145">Chemotaxis</keyword>
<evidence type="ECO:0000256" key="2">
    <source>
        <dbReference type="ARBA" id="ARBA00004162"/>
    </source>
</evidence>
<evidence type="ECO:0000256" key="9">
    <source>
        <dbReference type="ARBA" id="ARBA00023136"/>
    </source>
</evidence>
<dbReference type="PANTHER" id="PTHR35091">
    <property type="entry name" value="FLAGELLAR PROTEIN FLIL"/>
    <property type="match status" value="1"/>
</dbReference>
<dbReference type="InterPro" id="IPR005503">
    <property type="entry name" value="FliL"/>
</dbReference>
<gene>
    <name evidence="12" type="ORF">A4S15_04910</name>
</gene>
<dbReference type="GO" id="GO:0071978">
    <property type="term" value="P:bacterial-type flagellum-dependent swarming motility"/>
    <property type="evidence" value="ECO:0007669"/>
    <property type="project" value="TreeGrafter"/>
</dbReference>
<evidence type="ECO:0000313" key="12">
    <source>
        <dbReference type="EMBL" id="OQW53593.1"/>
    </source>
</evidence>
<dbReference type="STRING" id="1827387.A4S15_04910"/>
<dbReference type="PANTHER" id="PTHR35091:SF2">
    <property type="entry name" value="FLAGELLAR PROTEIN FLIL"/>
    <property type="match status" value="1"/>
</dbReference>
<dbReference type="EMBL" id="LWDL01000008">
    <property type="protein sequence ID" value="OQW53593.1"/>
    <property type="molecule type" value="Genomic_DNA"/>
</dbReference>
<keyword evidence="8 10" id="KW-1133">Transmembrane helix</keyword>
<comment type="similarity">
    <text evidence="3 10">Belongs to the FliL family.</text>
</comment>
<evidence type="ECO:0000256" key="8">
    <source>
        <dbReference type="ARBA" id="ARBA00022989"/>
    </source>
</evidence>
<keyword evidence="6 10" id="KW-0812">Transmembrane</keyword>
<evidence type="ECO:0000256" key="4">
    <source>
        <dbReference type="ARBA" id="ARBA00022475"/>
    </source>
</evidence>
<evidence type="ECO:0000256" key="11">
    <source>
        <dbReference type="SAM" id="MobiDB-lite"/>
    </source>
</evidence>
<keyword evidence="4" id="KW-1003">Cell membrane</keyword>
<feature type="region of interest" description="Disordered" evidence="11">
    <location>
        <begin position="67"/>
        <end position="110"/>
    </location>
</feature>
<feature type="transmembrane region" description="Helical" evidence="10">
    <location>
        <begin position="32"/>
        <end position="53"/>
    </location>
</feature>
<dbReference type="GO" id="GO:0009425">
    <property type="term" value="C:bacterial-type flagellum basal body"/>
    <property type="evidence" value="ECO:0007669"/>
    <property type="project" value="InterPro"/>
</dbReference>
<evidence type="ECO:0000313" key="13">
    <source>
        <dbReference type="Proteomes" id="UP000192872"/>
    </source>
</evidence>
<evidence type="ECO:0000256" key="3">
    <source>
        <dbReference type="ARBA" id="ARBA00008281"/>
    </source>
</evidence>
<accession>A0A1W9I1K8</accession>
<reference evidence="12 13" key="1">
    <citation type="journal article" date="2017" name="Water Res.">
        <title>Comammox in drinking water systems.</title>
        <authorList>
            <person name="Wang Y."/>
            <person name="Ma L."/>
            <person name="Mao Y."/>
            <person name="Jiang X."/>
            <person name="Xia Y."/>
            <person name="Yu K."/>
            <person name="Li B."/>
            <person name="Zhang T."/>
        </authorList>
    </citation>
    <scope>NUCLEOTIDE SEQUENCE [LARGE SCALE GENOMIC DNA]</scope>
    <source>
        <strain evidence="12">SG_bin8</strain>
    </source>
</reference>
<organism evidence="12 13">
    <name type="scientific">Candidatus Raskinella chloraquaticus</name>
    <dbReference type="NCBI Taxonomy" id="1951219"/>
    <lineage>
        <taxon>Bacteria</taxon>
        <taxon>Pseudomonadati</taxon>
        <taxon>Pseudomonadota</taxon>
        <taxon>Alphaproteobacteria</taxon>
        <taxon>Hyphomicrobiales</taxon>
        <taxon>Phreatobacteraceae</taxon>
        <taxon>Candidatus Raskinella</taxon>
    </lineage>
</organism>
<comment type="subcellular location">
    <subcellularLocation>
        <location evidence="10">Cell inner membrane</location>
    </subcellularLocation>
    <subcellularLocation>
        <location evidence="2">Cell membrane</location>
        <topology evidence="2">Single-pass membrane protein</topology>
    </subcellularLocation>
</comment>
<proteinExistence type="inferred from homology"/>
<dbReference type="GO" id="GO:0005886">
    <property type="term" value="C:plasma membrane"/>
    <property type="evidence" value="ECO:0007669"/>
    <property type="project" value="UniProtKB-SubCell"/>
</dbReference>
<keyword evidence="7 10" id="KW-0283">Flagellar rotation</keyword>
<evidence type="ECO:0000256" key="6">
    <source>
        <dbReference type="ARBA" id="ARBA00022692"/>
    </source>
</evidence>
<feature type="compositionally biased region" description="Low complexity" evidence="11">
    <location>
        <begin position="73"/>
        <end position="99"/>
    </location>
</feature>
<evidence type="ECO:0000256" key="10">
    <source>
        <dbReference type="RuleBase" id="RU364125"/>
    </source>
</evidence>